<sequence length="121" mass="13552">MKQQVMSTNNSAKISKVFLFGGTNDNKSIVYYDIENKTIGVVAQLNNPKHSHTSQRIREKAFVFGGIHNTKIETFNVNTNTCETISLEMPSTRYGLSSVTLDNKIFAIGGYMNNKRVDDVD</sequence>
<proteinExistence type="predicted"/>
<organism evidence="1 2">
    <name type="scientific">Rhabditophanes sp. KR3021</name>
    <dbReference type="NCBI Taxonomy" id="114890"/>
    <lineage>
        <taxon>Eukaryota</taxon>
        <taxon>Metazoa</taxon>
        <taxon>Ecdysozoa</taxon>
        <taxon>Nematoda</taxon>
        <taxon>Chromadorea</taxon>
        <taxon>Rhabditida</taxon>
        <taxon>Tylenchina</taxon>
        <taxon>Panagrolaimomorpha</taxon>
        <taxon>Strongyloidoidea</taxon>
        <taxon>Alloionematidae</taxon>
        <taxon>Rhabditophanes</taxon>
    </lineage>
</organism>
<reference evidence="2" key="1">
    <citation type="submission" date="2016-11" db="UniProtKB">
        <authorList>
            <consortium name="WormBaseParasite"/>
        </authorList>
    </citation>
    <scope>IDENTIFICATION</scope>
    <source>
        <strain evidence="2">KR3021</strain>
    </source>
</reference>
<evidence type="ECO:0000313" key="2">
    <source>
        <dbReference type="WBParaSite" id="RSKR_0000360000.1"/>
    </source>
</evidence>
<dbReference type="Proteomes" id="UP000095286">
    <property type="component" value="Unplaced"/>
</dbReference>
<name>A0AC35TSG2_9BILA</name>
<dbReference type="WBParaSite" id="RSKR_0000360000.1">
    <property type="protein sequence ID" value="RSKR_0000360000.1"/>
    <property type="gene ID" value="RSKR_0000360000"/>
</dbReference>
<evidence type="ECO:0000313" key="1">
    <source>
        <dbReference type="Proteomes" id="UP000095286"/>
    </source>
</evidence>
<accession>A0AC35TSG2</accession>
<protein>
    <submittedName>
        <fullName evidence="2">Uncharacterized protein</fullName>
    </submittedName>
</protein>